<feature type="domain" description="Lipid desaturase" evidence="7">
    <location>
        <begin position="71"/>
        <end position="239"/>
    </location>
</feature>
<evidence type="ECO:0000313" key="9">
    <source>
        <dbReference type="Proteomes" id="UP001318860"/>
    </source>
</evidence>
<evidence type="ECO:0000256" key="4">
    <source>
        <dbReference type="ARBA" id="ARBA00022989"/>
    </source>
</evidence>
<evidence type="ECO:0000256" key="1">
    <source>
        <dbReference type="ARBA" id="ARBA00004141"/>
    </source>
</evidence>
<dbReference type="Proteomes" id="UP001318860">
    <property type="component" value="Unassembled WGS sequence"/>
</dbReference>
<evidence type="ECO:0000256" key="5">
    <source>
        <dbReference type="ARBA" id="ARBA00023136"/>
    </source>
</evidence>
<dbReference type="PANTHER" id="PTHR48140:SF1">
    <property type="entry name" value="FATTY ACID DESATURASE 4, CHLOROPLASTIC-RELATED"/>
    <property type="match status" value="1"/>
</dbReference>
<name>A0ABR0VFQ6_REHGL</name>
<organism evidence="8 9">
    <name type="scientific">Rehmannia glutinosa</name>
    <name type="common">Chinese foxglove</name>
    <dbReference type="NCBI Taxonomy" id="99300"/>
    <lineage>
        <taxon>Eukaryota</taxon>
        <taxon>Viridiplantae</taxon>
        <taxon>Streptophyta</taxon>
        <taxon>Embryophyta</taxon>
        <taxon>Tracheophyta</taxon>
        <taxon>Spermatophyta</taxon>
        <taxon>Magnoliopsida</taxon>
        <taxon>eudicotyledons</taxon>
        <taxon>Gunneridae</taxon>
        <taxon>Pentapetalae</taxon>
        <taxon>asterids</taxon>
        <taxon>lamiids</taxon>
        <taxon>Lamiales</taxon>
        <taxon>Orobanchaceae</taxon>
        <taxon>Rehmannieae</taxon>
        <taxon>Rehmannia</taxon>
    </lineage>
</organism>
<dbReference type="InterPro" id="IPR052864">
    <property type="entry name" value="Chloroplast_FAD_CarF"/>
</dbReference>
<keyword evidence="4 6" id="KW-1133">Transmembrane helix</keyword>
<comment type="subcellular location">
    <subcellularLocation>
        <location evidence="1">Membrane</location>
        <topology evidence="1">Multi-pass membrane protein</topology>
    </subcellularLocation>
</comment>
<comment type="caution">
    <text evidence="8">The sequence shown here is derived from an EMBL/GenBank/DDBJ whole genome shotgun (WGS) entry which is preliminary data.</text>
</comment>
<evidence type="ECO:0000256" key="2">
    <source>
        <dbReference type="ARBA" id="ARBA00007620"/>
    </source>
</evidence>
<keyword evidence="5 6" id="KW-0472">Membrane</keyword>
<dbReference type="Pfam" id="PF10520">
    <property type="entry name" value="Lipid_desat"/>
    <property type="match status" value="1"/>
</dbReference>
<dbReference type="PANTHER" id="PTHR48140">
    <property type="entry name" value="FATTY ACID DESATURASE 4, CHLOROPLASTIC-RELATED"/>
    <property type="match status" value="1"/>
</dbReference>
<evidence type="ECO:0000259" key="7">
    <source>
        <dbReference type="Pfam" id="PF10520"/>
    </source>
</evidence>
<keyword evidence="9" id="KW-1185">Reference proteome</keyword>
<feature type="transmembrane region" description="Helical" evidence="6">
    <location>
        <begin position="144"/>
        <end position="162"/>
    </location>
</feature>
<dbReference type="EMBL" id="JABTTQ020001234">
    <property type="protein sequence ID" value="KAK6132914.1"/>
    <property type="molecule type" value="Genomic_DNA"/>
</dbReference>
<proteinExistence type="inferred from homology"/>
<reference evidence="8 9" key="1">
    <citation type="journal article" date="2021" name="Comput. Struct. Biotechnol. J.">
        <title>De novo genome assembly of the potent medicinal plant Rehmannia glutinosa using nanopore technology.</title>
        <authorList>
            <person name="Ma L."/>
            <person name="Dong C."/>
            <person name="Song C."/>
            <person name="Wang X."/>
            <person name="Zheng X."/>
            <person name="Niu Y."/>
            <person name="Chen S."/>
            <person name="Feng W."/>
        </authorList>
    </citation>
    <scope>NUCLEOTIDE SEQUENCE [LARGE SCALE GENOMIC DNA]</scope>
    <source>
        <tissue evidence="8">Leaves</tissue>
    </source>
</reference>
<dbReference type="InterPro" id="IPR019547">
    <property type="entry name" value="Lipid_desat"/>
</dbReference>
<keyword evidence="3 6" id="KW-0812">Transmembrane</keyword>
<evidence type="ECO:0000256" key="6">
    <source>
        <dbReference type="SAM" id="Phobius"/>
    </source>
</evidence>
<accession>A0ABR0VFQ6</accession>
<comment type="similarity">
    <text evidence="2">Belongs to the fatty acid desaturase CarF family.</text>
</comment>
<evidence type="ECO:0000256" key="3">
    <source>
        <dbReference type="ARBA" id="ARBA00022692"/>
    </source>
</evidence>
<evidence type="ECO:0000313" key="8">
    <source>
        <dbReference type="EMBL" id="KAK6132914.1"/>
    </source>
</evidence>
<gene>
    <name evidence="8" type="ORF">DH2020_033350</name>
</gene>
<sequence length="249" mass="27450">MAQVTEFQHKNNPTRNDTHENWHVSTWAHRAWFATGCAAVLFSLAKSLHSLRASTNPRPWLESILAAVAAYVLSDLGTGIYHWAIDNYGAAGTPVFGPQIEAFQGHHEQPWAITKRHLANNLYQTAATVAAFVFPVSLFSGDPAVLAFVGVFAGLVIFSQQFHAWAHTPRGKLPPVVAALQDAGILLAQPQHAAHHRPPYNNNYCIVSGLWNGFLDRSGFFLGLEMVLDRVAGYRPRSWTQSLVTCLDV</sequence>
<feature type="transmembrane region" description="Helical" evidence="6">
    <location>
        <begin position="60"/>
        <end position="84"/>
    </location>
</feature>
<protein>
    <recommendedName>
        <fullName evidence="7">Lipid desaturase domain-containing protein</fullName>
    </recommendedName>
</protein>